<name>A0A9W6CZC5_9BACT</name>
<dbReference type="GO" id="GO:0005737">
    <property type="term" value="C:cytoplasm"/>
    <property type="evidence" value="ECO:0007669"/>
    <property type="project" value="UniProtKB-SubCell"/>
</dbReference>
<protein>
    <recommendedName>
        <fullName evidence="1">Sulfur carrier protein FdhD</fullName>
    </recommendedName>
</protein>
<dbReference type="PANTHER" id="PTHR30592:SF4">
    <property type="entry name" value="SULFUR CARRIER PROTEIN FDHD"/>
    <property type="match status" value="1"/>
</dbReference>
<dbReference type="RefSeq" id="WP_281792085.1">
    <property type="nucleotide sequence ID" value="NZ_BSDR01000001.1"/>
</dbReference>
<dbReference type="SUPFAM" id="SSF53927">
    <property type="entry name" value="Cytidine deaminase-like"/>
    <property type="match status" value="1"/>
</dbReference>
<dbReference type="PIRSF" id="PIRSF015626">
    <property type="entry name" value="FdhD"/>
    <property type="match status" value="1"/>
</dbReference>
<dbReference type="InterPro" id="IPR003786">
    <property type="entry name" value="FdhD"/>
</dbReference>
<organism evidence="2 3">
    <name type="scientific">Desulforhabdus amnigena</name>
    <dbReference type="NCBI Taxonomy" id="40218"/>
    <lineage>
        <taxon>Bacteria</taxon>
        <taxon>Pseudomonadati</taxon>
        <taxon>Thermodesulfobacteriota</taxon>
        <taxon>Syntrophobacteria</taxon>
        <taxon>Syntrophobacterales</taxon>
        <taxon>Syntrophobacteraceae</taxon>
        <taxon>Desulforhabdus</taxon>
    </lineage>
</organism>
<dbReference type="Gene3D" id="3.40.140.10">
    <property type="entry name" value="Cytidine Deaminase, domain 2"/>
    <property type="match status" value="1"/>
</dbReference>
<keyword evidence="1" id="KW-0501">Molybdenum cofactor biosynthesis</keyword>
<evidence type="ECO:0000313" key="2">
    <source>
        <dbReference type="EMBL" id="GLI33067.1"/>
    </source>
</evidence>
<feature type="active site" description="Cysteine persulfide intermediate" evidence="1">
    <location>
        <position position="117"/>
    </location>
</feature>
<dbReference type="Proteomes" id="UP001144372">
    <property type="component" value="Unassembled WGS sequence"/>
</dbReference>
<comment type="subcellular location">
    <subcellularLocation>
        <location evidence="1">Cytoplasm</location>
    </subcellularLocation>
</comment>
<evidence type="ECO:0000256" key="1">
    <source>
        <dbReference type="HAMAP-Rule" id="MF_00187"/>
    </source>
</evidence>
<evidence type="ECO:0000313" key="3">
    <source>
        <dbReference type="Proteomes" id="UP001144372"/>
    </source>
</evidence>
<dbReference type="EMBL" id="BSDR01000001">
    <property type="protein sequence ID" value="GLI33067.1"/>
    <property type="molecule type" value="Genomic_DNA"/>
</dbReference>
<dbReference type="NCBIfam" id="TIGR00129">
    <property type="entry name" value="fdhD_narQ"/>
    <property type="match status" value="1"/>
</dbReference>
<dbReference type="GO" id="GO:0097163">
    <property type="term" value="F:sulfur carrier activity"/>
    <property type="evidence" value="ECO:0007669"/>
    <property type="project" value="UniProtKB-UniRule"/>
</dbReference>
<sequence>MNVREAEENISAERVTPAMAWVYDRSGRGSARLQSVIVEKPFTLYLNGKEVVTLLCAGRYLKELAVGFFHAEGFINTPDDLIGVRIHETSGKVELHTRTDTALIERIWSKRTITSGCGKGSLFYNALDALLSKPVLSELKVSPGQIFDRVEDLNRMSETYRLTRGVHNTALATPDEIILFRDDIGRHNAVDMIVGHLFLRHIPLQDKILLTTGRLTSEILIKAAKVGIPVLVSRNISTSLAIELAGSLGITLIGFARGGRFIVYTGRERLTEA</sequence>
<dbReference type="InterPro" id="IPR016193">
    <property type="entry name" value="Cytidine_deaminase-like"/>
</dbReference>
<dbReference type="PANTHER" id="PTHR30592">
    <property type="entry name" value="FORMATE DEHYDROGENASE"/>
    <property type="match status" value="1"/>
</dbReference>
<proteinExistence type="inferred from homology"/>
<comment type="function">
    <text evidence="1">Required for formate dehydrogenase (FDH) activity. Acts as a sulfur carrier protein that transfers sulfur from IscS to the molybdenum cofactor prior to its insertion into FDH.</text>
</comment>
<dbReference type="AlphaFoldDB" id="A0A9W6CZC5"/>
<keyword evidence="1" id="KW-0963">Cytoplasm</keyword>
<comment type="caution">
    <text evidence="2">The sequence shown here is derived from an EMBL/GenBank/DDBJ whole genome shotgun (WGS) entry which is preliminary data.</text>
</comment>
<dbReference type="Gene3D" id="3.10.20.10">
    <property type="match status" value="1"/>
</dbReference>
<gene>
    <name evidence="1 2" type="primary">fdhD</name>
    <name evidence="2" type="ORF">DAMNIGENAA_05000</name>
</gene>
<dbReference type="HAMAP" id="MF_00187">
    <property type="entry name" value="FdhD"/>
    <property type="match status" value="1"/>
</dbReference>
<keyword evidence="3" id="KW-1185">Reference proteome</keyword>
<dbReference type="Pfam" id="PF02634">
    <property type="entry name" value="FdhD-NarQ"/>
    <property type="match status" value="1"/>
</dbReference>
<dbReference type="GO" id="GO:0006777">
    <property type="term" value="P:Mo-molybdopterin cofactor biosynthetic process"/>
    <property type="evidence" value="ECO:0007669"/>
    <property type="project" value="UniProtKB-UniRule"/>
</dbReference>
<accession>A0A9W6CZC5</accession>
<comment type="similarity">
    <text evidence="1">Belongs to the FdhD family.</text>
</comment>
<feature type="binding site" evidence="1">
    <location>
        <begin position="255"/>
        <end position="260"/>
    </location>
    <ligand>
        <name>Mo-bis(molybdopterin guanine dinucleotide)</name>
        <dbReference type="ChEBI" id="CHEBI:60539"/>
    </ligand>
</feature>
<reference evidence="2" key="1">
    <citation type="submission" date="2022-12" db="EMBL/GenBank/DDBJ databases">
        <title>Reference genome sequencing for broad-spectrum identification of bacterial and archaeal isolates by mass spectrometry.</title>
        <authorList>
            <person name="Sekiguchi Y."/>
            <person name="Tourlousse D.M."/>
        </authorList>
    </citation>
    <scope>NUCLEOTIDE SEQUENCE</scope>
    <source>
        <strain evidence="2">ASRB1</strain>
    </source>
</reference>
<dbReference type="GO" id="GO:0016783">
    <property type="term" value="F:sulfurtransferase activity"/>
    <property type="evidence" value="ECO:0007669"/>
    <property type="project" value="InterPro"/>
</dbReference>